<dbReference type="SUPFAM" id="SSF69349">
    <property type="entry name" value="Phage fibre proteins"/>
    <property type="match status" value="1"/>
</dbReference>
<dbReference type="Pfam" id="PF04717">
    <property type="entry name" value="Phage_base_V"/>
    <property type="match status" value="1"/>
</dbReference>
<reference evidence="5 6" key="1">
    <citation type="submission" date="2018-06" db="EMBL/GenBank/DDBJ databases">
        <title>Freshwater and sediment microbial communities from various areas in North America, analyzing microbe dynamics in response to fracking.</title>
        <authorList>
            <person name="Lamendella R."/>
        </authorList>
    </citation>
    <scope>NUCLEOTIDE SEQUENCE [LARGE SCALE GENOMIC DNA]</scope>
    <source>
        <strain evidence="5 6">99A</strain>
    </source>
</reference>
<evidence type="ECO:0000313" key="6">
    <source>
        <dbReference type="Proteomes" id="UP000248729"/>
    </source>
</evidence>
<evidence type="ECO:0000259" key="4">
    <source>
        <dbReference type="Pfam" id="PF22178"/>
    </source>
</evidence>
<comment type="similarity">
    <text evidence="1">Belongs to the VgrG protein family.</text>
</comment>
<evidence type="ECO:0000313" key="5">
    <source>
        <dbReference type="EMBL" id="RAS65190.1"/>
    </source>
</evidence>
<dbReference type="InterPro" id="IPR017847">
    <property type="entry name" value="T6SS_RhsGE_Vgr_subset"/>
</dbReference>
<dbReference type="Proteomes" id="UP000248729">
    <property type="component" value="Unassembled WGS sequence"/>
</dbReference>
<feature type="domain" description="Gp5/Type VI secretion system Vgr C-terminal trimerisation" evidence="4">
    <location>
        <begin position="476"/>
        <end position="580"/>
    </location>
</feature>
<dbReference type="Pfam" id="PF22178">
    <property type="entry name" value="Gp5_trimer_C"/>
    <property type="match status" value="1"/>
</dbReference>
<feature type="domain" description="Gp5/Type VI secretion system Vgr protein OB-fold" evidence="3">
    <location>
        <begin position="392"/>
        <end position="458"/>
    </location>
</feature>
<organism evidence="5 6">
    <name type="scientific">Vibrio diazotrophicus</name>
    <dbReference type="NCBI Taxonomy" id="685"/>
    <lineage>
        <taxon>Bacteria</taxon>
        <taxon>Pseudomonadati</taxon>
        <taxon>Pseudomonadota</taxon>
        <taxon>Gammaproteobacteria</taxon>
        <taxon>Vibrionales</taxon>
        <taxon>Vibrionaceae</taxon>
        <taxon>Vibrio</taxon>
    </lineage>
</organism>
<evidence type="ECO:0000256" key="1">
    <source>
        <dbReference type="ARBA" id="ARBA00005558"/>
    </source>
</evidence>
<dbReference type="RefSeq" id="WP_112403656.1">
    <property type="nucleotide sequence ID" value="NZ_QLTR01000008.1"/>
</dbReference>
<dbReference type="AlphaFoldDB" id="A0A329EL82"/>
<protein>
    <submittedName>
        <fullName evidence="5">Type VI secretion system secreted protein VgrG</fullName>
    </submittedName>
</protein>
<dbReference type="InterPro" id="IPR006533">
    <property type="entry name" value="T6SS_Vgr_RhsGE"/>
</dbReference>
<name>A0A329EL82_VIBDI</name>
<feature type="region of interest" description="Disordered" evidence="2">
    <location>
        <begin position="627"/>
        <end position="656"/>
    </location>
</feature>
<proteinExistence type="inferred from homology"/>
<dbReference type="SUPFAM" id="SSF69255">
    <property type="entry name" value="gp5 N-terminal domain-like"/>
    <property type="match status" value="1"/>
</dbReference>
<sequence>MTKLNFTLTVDGLPEDTFVVREYKGYESLSDTLLDNGDTCYGFRYYIDLASRRANLTANNIVDRNAHLKVYRNGDEVQQVNGIVRSFSQGDTGHSHSYYSVTLVPSLERLSLRQNCRIFQLKTVPEIITLLLNEMGISDVVFTLKQPKKKREFCVQYRESDLAFVQRLAAEEGIVYHFAHKDGKHTLFFNDDSNTQPKLNTPIPYNAAAGGTANSTFVFSLIKSTQSDVSEVQLSDYSFKKPDYLFRQTSAGTELDDRQRYEHFDFPGRFKDNENGKAYSQARLSFLRREAKTAIAKSNEPALQAGYKFDLEEHLDDTNNRDWLVVYAQHSATQPQALEEAGGHGATTYSNQLKLIPAHIHWQATPMAKPQVDGPCIATVVGPEGEEIFCDEHGRVKLHFPWDRYSKGDEHSSCWVRVSQSWAGSQYGVIAVPRIGHEVIVSFLNGDPDQPIVTGRTYHATNTPPYLLPENKTKTVIRTETHKGTGFNELSFEDQANEEKIYLHAQKDYEADVLNDHSTHIKHDKHLTVDNDQFSYIKNNQHTTVNGESRLKVVKDFTQVMSGNYHHKVGSLYTTIAGGEIHLQSGTKIVIEAGAEITLKAAGSFVKIDASGVSIVGPAINLNSGGRAGKGSGYQGQHPILPNGVEKRQPPTQGSSQVSYQQLMNAENNHVPAVKTCPLVKENN</sequence>
<dbReference type="Gene3D" id="3.55.50.10">
    <property type="entry name" value="Baseplate protein-like domains"/>
    <property type="match status" value="1"/>
</dbReference>
<dbReference type="InterPro" id="IPR054030">
    <property type="entry name" value="Gp5_Vgr_C"/>
</dbReference>
<dbReference type="InterPro" id="IPR006531">
    <property type="entry name" value="Gp5/Vgr_OB"/>
</dbReference>
<dbReference type="SUPFAM" id="SSF69279">
    <property type="entry name" value="Phage tail proteins"/>
    <property type="match status" value="2"/>
</dbReference>
<evidence type="ECO:0000259" key="3">
    <source>
        <dbReference type="Pfam" id="PF04717"/>
    </source>
</evidence>
<gene>
    <name evidence="5" type="ORF">DET48_10862</name>
</gene>
<dbReference type="Gene3D" id="2.30.110.50">
    <property type="match status" value="1"/>
</dbReference>
<dbReference type="Gene3D" id="4.10.220.110">
    <property type="match status" value="1"/>
</dbReference>
<dbReference type="InterPro" id="IPR037026">
    <property type="entry name" value="Vgr_OB-fold_dom_sf"/>
</dbReference>
<comment type="caution">
    <text evidence="5">The sequence shown here is derived from an EMBL/GenBank/DDBJ whole genome shotgun (WGS) entry which is preliminary data.</text>
</comment>
<accession>A0A329EL82</accession>
<evidence type="ECO:0000256" key="2">
    <source>
        <dbReference type="SAM" id="MobiDB-lite"/>
    </source>
</evidence>
<dbReference type="InterPro" id="IPR050708">
    <property type="entry name" value="T6SS_VgrG/RHS"/>
</dbReference>
<dbReference type="PANTHER" id="PTHR32305:SF11">
    <property type="entry name" value="TYPE VI SECRETION SYSTEM SPIKE PROTEIN VGRG3"/>
    <property type="match status" value="1"/>
</dbReference>
<dbReference type="NCBIfam" id="TIGR03361">
    <property type="entry name" value="VI_Rhs_Vgr"/>
    <property type="match status" value="1"/>
</dbReference>
<dbReference type="PANTHER" id="PTHR32305">
    <property type="match status" value="1"/>
</dbReference>
<dbReference type="Pfam" id="PF05954">
    <property type="entry name" value="Phage_GPD"/>
    <property type="match status" value="1"/>
</dbReference>
<dbReference type="NCBIfam" id="TIGR01646">
    <property type="entry name" value="vgr_GE"/>
    <property type="match status" value="1"/>
</dbReference>
<dbReference type="EMBL" id="QLTR01000008">
    <property type="protein sequence ID" value="RAS65190.1"/>
    <property type="molecule type" value="Genomic_DNA"/>
</dbReference>
<dbReference type="Gene3D" id="2.40.50.230">
    <property type="entry name" value="Gp5 N-terminal domain"/>
    <property type="match status" value="1"/>
</dbReference>